<evidence type="ECO:0000313" key="2">
    <source>
        <dbReference type="EMBL" id="AKB29679.1"/>
    </source>
</evidence>
<dbReference type="GO" id="GO:0016740">
    <property type="term" value="F:transferase activity"/>
    <property type="evidence" value="ECO:0007669"/>
    <property type="project" value="UniProtKB-KW"/>
</dbReference>
<keyword evidence="3" id="KW-1185">Reference proteome</keyword>
<feature type="domain" description="Peptidase C39-like" evidence="1">
    <location>
        <begin position="266"/>
        <end position="379"/>
    </location>
</feature>
<dbReference type="HOGENOM" id="CLU_060686_1_0_2"/>
<evidence type="ECO:0000259" key="1">
    <source>
        <dbReference type="Pfam" id="PF13529"/>
    </source>
</evidence>
<dbReference type="PATRIC" id="fig|1434120.4.peg.3850"/>
<dbReference type="Pfam" id="PF13529">
    <property type="entry name" value="Peptidase_C39_2"/>
    <property type="match status" value="1"/>
</dbReference>
<organism evidence="2 3">
    <name type="scientific">Methanosarcina siciliae T4/M</name>
    <dbReference type="NCBI Taxonomy" id="1434120"/>
    <lineage>
        <taxon>Archaea</taxon>
        <taxon>Methanobacteriati</taxon>
        <taxon>Methanobacteriota</taxon>
        <taxon>Stenosarchaea group</taxon>
        <taxon>Methanomicrobia</taxon>
        <taxon>Methanosarcinales</taxon>
        <taxon>Methanosarcinaceae</taxon>
        <taxon>Methanosarcina</taxon>
    </lineage>
</organism>
<dbReference type="InterPro" id="IPR039564">
    <property type="entry name" value="Peptidase_C39-like"/>
</dbReference>
<dbReference type="GeneID" id="24861861"/>
<reference evidence="2 3" key="1">
    <citation type="submission" date="2014-07" db="EMBL/GenBank/DDBJ databases">
        <title>Methanogenic archaea and the global carbon cycle.</title>
        <authorList>
            <person name="Henriksen J.R."/>
            <person name="Luke J."/>
            <person name="Reinhart S."/>
            <person name="Benedict M.N."/>
            <person name="Youngblut N.D."/>
            <person name="Metcalf M.E."/>
            <person name="Whitaker R.J."/>
            <person name="Metcalf W.W."/>
        </authorList>
    </citation>
    <scope>NUCLEOTIDE SEQUENCE [LARGE SCALE GENOMIC DNA]</scope>
    <source>
        <strain evidence="2 3">T4/M</strain>
    </source>
</reference>
<keyword evidence="2" id="KW-0808">Transferase</keyword>
<dbReference type="KEGG" id="msw:MSSIT_2960"/>
<sequence length="402" mass="45048">MNRNKIGVGILVLATLLIGMVLIPAVSAQEEKDYSVTAEEAFKHANANMINFIATNTSGFENWTGASIDSKPLELYDPTGQKLYYQFSVYKNKTLIGIIDIAADKRLGQTVQLVLFEPKPFDATTVMNKSIEIAKNEYPDGKIKSTQMVVYDYPLVGAMTIVKDKTTGDEHRIFVDAYTLDVVPDKPATETEPGIWSIYEQRLKNGIENNLEHWQKSDELVKSIEQAAATKGVSINEAVTEEKIKELSADITKSRTDVEVDLGATVYAQITSYYCGPATAKMLTKYYNDESPHQTTIYEMMDGVAPNGVNNSQQLLYYHSSNGLNKPNSYVEYSINFEEATNEIDNGRPFKSAVDGHARMCRGYKISGSDEYLRIGDPNPVYFRIPYWEAFGSEVNRIYVRS</sequence>
<dbReference type="OrthoDB" id="135518at2157"/>
<evidence type="ECO:0000313" key="3">
    <source>
        <dbReference type="Proteomes" id="UP000033111"/>
    </source>
</evidence>
<proteinExistence type="predicted"/>
<protein>
    <submittedName>
        <fullName evidence="2">GTPases-Sulfate adenylate transferase subunit 1</fullName>
    </submittedName>
</protein>
<dbReference type="RefSeq" id="WP_048173497.1">
    <property type="nucleotide sequence ID" value="NZ_CP009506.1"/>
</dbReference>
<accession>A0A0E3P7D5</accession>
<dbReference type="EMBL" id="CP009506">
    <property type="protein sequence ID" value="AKB29679.1"/>
    <property type="molecule type" value="Genomic_DNA"/>
</dbReference>
<dbReference type="Proteomes" id="UP000033111">
    <property type="component" value="Chromosome"/>
</dbReference>
<name>A0A0E3P7D5_9EURY</name>
<dbReference type="AlphaFoldDB" id="A0A0E3P7D5"/>
<gene>
    <name evidence="2" type="ORF">MSSIT_2960</name>
</gene>